<dbReference type="Proteomes" id="UP000031535">
    <property type="component" value="Unassembled WGS sequence"/>
</dbReference>
<dbReference type="PATRIC" id="fig|226910.6.peg.2775"/>
<gene>
    <name evidence="1" type="ORF">UCMB321_2784</name>
</gene>
<sequence>MDGTGEDAQFTGSSTLRLRVLSVGVKIFHGARAPLSQARALMGANEAARQRARAFISPGALA</sequence>
<dbReference type="AlphaFoldDB" id="A0A0C2I922"/>
<evidence type="ECO:0000313" key="2">
    <source>
        <dbReference type="Proteomes" id="UP000031535"/>
    </source>
</evidence>
<comment type="caution">
    <text evidence="1">The sequence shown here is derived from an EMBL/GenBank/DDBJ whole genome shotgun (WGS) entry which is preliminary data.</text>
</comment>
<keyword evidence="2" id="KW-1185">Reference proteome</keyword>
<evidence type="ECO:0000313" key="1">
    <source>
        <dbReference type="EMBL" id="KIH83490.1"/>
    </source>
</evidence>
<dbReference type="EMBL" id="JXDG01000036">
    <property type="protein sequence ID" value="KIH83490.1"/>
    <property type="molecule type" value="Genomic_DNA"/>
</dbReference>
<accession>A0A0C2I922</accession>
<name>A0A0C2I922_9PSED</name>
<protein>
    <submittedName>
        <fullName evidence="1">Uncharacterized protein</fullName>
    </submittedName>
</protein>
<organism evidence="1 2">
    <name type="scientific">Pseudomonas batumici</name>
    <dbReference type="NCBI Taxonomy" id="226910"/>
    <lineage>
        <taxon>Bacteria</taxon>
        <taxon>Pseudomonadati</taxon>
        <taxon>Pseudomonadota</taxon>
        <taxon>Gammaproteobacteria</taxon>
        <taxon>Pseudomonadales</taxon>
        <taxon>Pseudomonadaceae</taxon>
        <taxon>Pseudomonas</taxon>
    </lineage>
</organism>
<proteinExistence type="predicted"/>
<reference evidence="1 2" key="1">
    <citation type="submission" date="2015-01" db="EMBL/GenBank/DDBJ databases">
        <title>Complete genome of Pseudomonas batumici UCM B-321 producer of the batumin antibiotic with strong antistaphilococcal and potential anticancer activity.</title>
        <authorList>
            <person name="Klochko V.V."/>
            <person name="Zelena L.B."/>
            <person name="Elena K.A."/>
            <person name="Reva O.N."/>
        </authorList>
    </citation>
    <scope>NUCLEOTIDE SEQUENCE [LARGE SCALE GENOMIC DNA]</scope>
    <source>
        <strain evidence="1 2">UCM B-321</strain>
    </source>
</reference>